<sequence length="146" mass="16714">MSLLDLHSVTIFDNSTQSSLIPFQSLLEDGLDLSFTFRVLQDLKQVYWNIYYVVDLANSKQIVPVGKSNVFDYRASSTEFEQFKYSVHKLPLENIPMILLNNVGSLVASLRNSNDGSELFKCSIVVQSERNERDGKLYRNILNPME</sequence>
<evidence type="ECO:0000313" key="1">
    <source>
        <dbReference type="EMBL" id="KAG2373203.1"/>
    </source>
</evidence>
<organism evidence="1 2">
    <name type="scientific">Naegleria lovaniensis</name>
    <name type="common">Amoeba</name>
    <dbReference type="NCBI Taxonomy" id="51637"/>
    <lineage>
        <taxon>Eukaryota</taxon>
        <taxon>Discoba</taxon>
        <taxon>Heterolobosea</taxon>
        <taxon>Tetramitia</taxon>
        <taxon>Eutetramitia</taxon>
        <taxon>Vahlkampfiidae</taxon>
        <taxon>Naegleria</taxon>
    </lineage>
</organism>
<keyword evidence="2" id="KW-1185">Reference proteome</keyword>
<comment type="caution">
    <text evidence="1">The sequence shown here is derived from an EMBL/GenBank/DDBJ whole genome shotgun (WGS) entry which is preliminary data.</text>
</comment>
<dbReference type="AlphaFoldDB" id="A0AA88KCD4"/>
<dbReference type="RefSeq" id="XP_044542377.1">
    <property type="nucleotide sequence ID" value="XM_044688612.1"/>
</dbReference>
<gene>
    <name evidence="1" type="ORF">C9374_012805</name>
</gene>
<proteinExistence type="predicted"/>
<accession>A0AA88KCD4</accession>
<protein>
    <submittedName>
        <fullName evidence="1">Uncharacterized protein</fullName>
    </submittedName>
</protein>
<reference evidence="1 2" key="1">
    <citation type="journal article" date="2018" name="BMC Genomics">
        <title>The genome of Naegleria lovaniensis, the basis for a comparative approach to unravel pathogenicity factors of the human pathogenic amoeba N. fowleri.</title>
        <authorList>
            <person name="Liechti N."/>
            <person name="Schurch N."/>
            <person name="Bruggmann R."/>
            <person name="Wittwer M."/>
        </authorList>
    </citation>
    <scope>NUCLEOTIDE SEQUENCE [LARGE SCALE GENOMIC DNA]</scope>
    <source>
        <strain evidence="1 2">ATCC 30569</strain>
    </source>
</reference>
<name>A0AA88KCD4_NAELO</name>
<dbReference type="EMBL" id="PYSW02000059">
    <property type="protein sequence ID" value="KAG2373203.1"/>
    <property type="molecule type" value="Genomic_DNA"/>
</dbReference>
<dbReference type="Proteomes" id="UP000816034">
    <property type="component" value="Unassembled WGS sequence"/>
</dbReference>
<evidence type="ECO:0000313" key="2">
    <source>
        <dbReference type="Proteomes" id="UP000816034"/>
    </source>
</evidence>
<dbReference type="GeneID" id="68105259"/>